<accession>A0A5C3E2M1</accession>
<organism evidence="5 6">
    <name type="scientific">Ustilago trichophora</name>
    <dbReference type="NCBI Taxonomy" id="86804"/>
    <lineage>
        <taxon>Eukaryota</taxon>
        <taxon>Fungi</taxon>
        <taxon>Dikarya</taxon>
        <taxon>Basidiomycota</taxon>
        <taxon>Ustilaginomycotina</taxon>
        <taxon>Ustilaginomycetes</taxon>
        <taxon>Ustilaginales</taxon>
        <taxon>Ustilaginaceae</taxon>
        <taxon>Ustilago</taxon>
    </lineage>
</organism>
<proteinExistence type="predicted"/>
<dbReference type="OrthoDB" id="429967at2759"/>
<evidence type="ECO:0000313" key="6">
    <source>
        <dbReference type="Proteomes" id="UP000324022"/>
    </source>
</evidence>
<dbReference type="InterPro" id="IPR001878">
    <property type="entry name" value="Znf_CCHC"/>
</dbReference>
<feature type="region of interest" description="Disordered" evidence="3">
    <location>
        <begin position="460"/>
        <end position="481"/>
    </location>
</feature>
<dbReference type="GO" id="GO:0006397">
    <property type="term" value="P:mRNA processing"/>
    <property type="evidence" value="ECO:0007669"/>
    <property type="project" value="UniProtKB-KW"/>
</dbReference>
<reference evidence="5 6" key="1">
    <citation type="submission" date="2018-03" db="EMBL/GenBank/DDBJ databases">
        <authorList>
            <person name="Guldener U."/>
        </authorList>
    </citation>
    <scope>NUCLEOTIDE SEQUENCE [LARGE SCALE GENOMIC DNA]</scope>
    <source>
        <strain evidence="5 6">NBRC100155</strain>
    </source>
</reference>
<dbReference type="Proteomes" id="UP000324022">
    <property type="component" value="Unassembled WGS sequence"/>
</dbReference>
<keyword evidence="2" id="KW-0862">Zinc</keyword>
<feature type="compositionally biased region" description="Polar residues" evidence="3">
    <location>
        <begin position="1"/>
        <end position="14"/>
    </location>
</feature>
<dbReference type="AlphaFoldDB" id="A0A5C3E2M1"/>
<feature type="compositionally biased region" description="Basic and acidic residues" evidence="3">
    <location>
        <begin position="557"/>
        <end position="566"/>
    </location>
</feature>
<dbReference type="Gene3D" id="4.10.60.10">
    <property type="entry name" value="Zinc finger, CCHC-type"/>
    <property type="match status" value="1"/>
</dbReference>
<gene>
    <name evidence="5" type="ORF">UTRI_01724_B</name>
</gene>
<feature type="compositionally biased region" description="Pro residues" evidence="3">
    <location>
        <begin position="599"/>
        <end position="637"/>
    </location>
</feature>
<keyword evidence="1" id="KW-0507">mRNA processing</keyword>
<dbReference type="GO" id="GO:0071013">
    <property type="term" value="C:catalytic step 2 spliceosome"/>
    <property type="evidence" value="ECO:0007669"/>
    <property type="project" value="TreeGrafter"/>
</dbReference>
<evidence type="ECO:0000256" key="3">
    <source>
        <dbReference type="SAM" id="MobiDB-lite"/>
    </source>
</evidence>
<dbReference type="GO" id="GO:0008270">
    <property type="term" value="F:zinc ion binding"/>
    <property type="evidence" value="ECO:0007669"/>
    <property type="project" value="UniProtKB-KW"/>
</dbReference>
<feature type="compositionally biased region" description="Basic and acidic residues" evidence="3">
    <location>
        <begin position="275"/>
        <end position="284"/>
    </location>
</feature>
<feature type="compositionally biased region" description="Basic and acidic residues" evidence="3">
    <location>
        <begin position="460"/>
        <end position="471"/>
    </location>
</feature>
<dbReference type="PANTHER" id="PTHR13316">
    <property type="entry name" value="ZINC FINGER, CCHC DOMAIN CONTAINING 8"/>
    <property type="match status" value="1"/>
</dbReference>
<dbReference type="InterPro" id="IPR052115">
    <property type="entry name" value="NEXT_complex_subunit_ZCCHC8"/>
</dbReference>
<name>A0A5C3E2M1_9BASI</name>
<evidence type="ECO:0000259" key="4">
    <source>
        <dbReference type="PROSITE" id="PS50158"/>
    </source>
</evidence>
<dbReference type="SUPFAM" id="SSF57756">
    <property type="entry name" value="Retrovirus zinc finger-like domains"/>
    <property type="match status" value="1"/>
</dbReference>
<protein>
    <recommendedName>
        <fullName evidence="4">CCHC-type domain-containing protein</fullName>
    </recommendedName>
</protein>
<keyword evidence="2" id="KW-0863">Zinc-finger</keyword>
<evidence type="ECO:0000256" key="1">
    <source>
        <dbReference type="ARBA" id="ARBA00022664"/>
    </source>
</evidence>
<keyword evidence="6" id="KW-1185">Reference proteome</keyword>
<keyword evidence="2" id="KW-0479">Metal-binding</keyword>
<feature type="region of interest" description="Disordered" evidence="3">
    <location>
        <begin position="269"/>
        <end position="290"/>
    </location>
</feature>
<sequence length="637" mass="72017">MGLFTGTSSTSRRPASSVPLKRRSLGRSRDIASSSAASSNTGTSTASEPSPNGPSSSSTARVQSELPRTPSSSSSSDNPTSSHSASRPCPDEDEPEELDLADLQSDNAFLYDRQAPLDSALGLSPVHPPELSLLERIDAYITEHYLECFGVTHQNELVRHHNRLVPFHSKAPRFLSIHSLKRKDLERDFTHVLDTSETCIWWMVKEMGSPAPSERSLESGEWNDEDQSFYFDTHPTPFEAFDPDQSFEGYRYIFSRPRPDDAFSAVDPLGSPTAIDHEESKGDARQNQQKQPLERSCFNCGETDHAVTQCPYPRDRERIRQSRLEFQEKKEELGEDGGIGEINGHARLHEQVASAEQRLRWLDEFVPGKPSRALIEALARDPNEEQQAGQYDRYSIPHDKDAHSTVDLPYLHRMLIWGYPPGYISSQDPIVQIKQRIQRDSEWDSVEVLGGFDVVALEQKDRPEKPPDKTHTAAAAAGYGWNGTAGNEEKRWVDYHTHLFDSYRLQSYDTVFRGPVPQMQRETYPSQRDQRYERHRSPSSLGMAQGWAERPTKRRRRDDEQDDRAALWKRLLSERSPSPPRHQRFDGPQKPVRLGLDPQSPPQQTPPPPPLESPPPPPPPLEPPPPPPPIPPFAHIM</sequence>
<feature type="domain" description="CCHC-type" evidence="4">
    <location>
        <begin position="297"/>
        <end position="311"/>
    </location>
</feature>
<evidence type="ECO:0000313" key="5">
    <source>
        <dbReference type="EMBL" id="SPO24752.1"/>
    </source>
</evidence>
<evidence type="ECO:0000256" key="2">
    <source>
        <dbReference type="PROSITE-ProRule" id="PRU00047"/>
    </source>
</evidence>
<feature type="compositionally biased region" description="Low complexity" evidence="3">
    <location>
        <begin position="71"/>
        <end position="88"/>
    </location>
</feature>
<dbReference type="EMBL" id="OOIN01000008">
    <property type="protein sequence ID" value="SPO24752.1"/>
    <property type="molecule type" value="Genomic_DNA"/>
</dbReference>
<feature type="region of interest" description="Disordered" evidence="3">
    <location>
        <begin position="1"/>
        <end position="97"/>
    </location>
</feature>
<feature type="region of interest" description="Disordered" evidence="3">
    <location>
        <begin position="514"/>
        <end position="637"/>
    </location>
</feature>
<dbReference type="PANTHER" id="PTHR13316:SF0">
    <property type="entry name" value="ZINC FINGER CCHC DOMAIN-CONTAINING PROTEIN 8"/>
    <property type="match status" value="1"/>
</dbReference>
<dbReference type="InterPro" id="IPR036875">
    <property type="entry name" value="Znf_CCHC_sf"/>
</dbReference>
<feature type="compositionally biased region" description="Low complexity" evidence="3">
    <location>
        <begin position="32"/>
        <end position="58"/>
    </location>
</feature>
<dbReference type="PROSITE" id="PS50158">
    <property type="entry name" value="ZF_CCHC"/>
    <property type="match status" value="1"/>
</dbReference>
<dbReference type="GO" id="GO:0003723">
    <property type="term" value="F:RNA binding"/>
    <property type="evidence" value="ECO:0007669"/>
    <property type="project" value="TreeGrafter"/>
</dbReference>